<proteinExistence type="predicted"/>
<protein>
    <submittedName>
        <fullName evidence="2">Uncharacterized protein</fullName>
    </submittedName>
</protein>
<accession>V4B8K2</accession>
<feature type="region of interest" description="Disordered" evidence="1">
    <location>
        <begin position="35"/>
        <end position="84"/>
    </location>
</feature>
<dbReference type="HOGENOM" id="CLU_024897_4_0_1"/>
<dbReference type="KEGG" id="lgi:LOTGIDRAFT_157255"/>
<sequence>MVLEAGSNPIETIKHPGALETMLKTVLYPKDFDSISGWIPDVGDGSVLKEPKEERLADPGSRGEDSDGVEGEDESESEKRGGVPCLRERLPMSAGLGVGELRARNTIERVARAAIHGFEKRVLQYNNVVENNSGCWNNISNKAAKATAAEERRHNLEMEKQARGSGVADVLGTVKEFGKRFGEETKKTVK</sequence>
<dbReference type="CTD" id="20237302"/>
<dbReference type="Proteomes" id="UP000030746">
    <property type="component" value="Unassembled WGS sequence"/>
</dbReference>
<evidence type="ECO:0000313" key="3">
    <source>
        <dbReference type="Proteomes" id="UP000030746"/>
    </source>
</evidence>
<gene>
    <name evidence="2" type="ORF">LOTGIDRAFT_157255</name>
</gene>
<dbReference type="AlphaFoldDB" id="V4B8K2"/>
<keyword evidence="3" id="KW-1185">Reference proteome</keyword>
<dbReference type="RefSeq" id="XP_009047265.1">
    <property type="nucleotide sequence ID" value="XM_009049017.1"/>
</dbReference>
<evidence type="ECO:0000256" key="1">
    <source>
        <dbReference type="SAM" id="MobiDB-lite"/>
    </source>
</evidence>
<name>V4B8K2_LOTGI</name>
<organism evidence="2 3">
    <name type="scientific">Lottia gigantea</name>
    <name type="common">Giant owl limpet</name>
    <dbReference type="NCBI Taxonomy" id="225164"/>
    <lineage>
        <taxon>Eukaryota</taxon>
        <taxon>Metazoa</taxon>
        <taxon>Spiralia</taxon>
        <taxon>Lophotrochozoa</taxon>
        <taxon>Mollusca</taxon>
        <taxon>Gastropoda</taxon>
        <taxon>Patellogastropoda</taxon>
        <taxon>Lottioidea</taxon>
        <taxon>Lottiidae</taxon>
        <taxon>Lottia</taxon>
    </lineage>
</organism>
<dbReference type="GeneID" id="20237302"/>
<feature type="compositionally biased region" description="Basic and acidic residues" evidence="1">
    <location>
        <begin position="47"/>
        <end position="65"/>
    </location>
</feature>
<evidence type="ECO:0000313" key="2">
    <source>
        <dbReference type="EMBL" id="ESP02107.1"/>
    </source>
</evidence>
<reference evidence="2 3" key="1">
    <citation type="journal article" date="2013" name="Nature">
        <title>Insights into bilaterian evolution from three spiralian genomes.</title>
        <authorList>
            <person name="Simakov O."/>
            <person name="Marletaz F."/>
            <person name="Cho S.J."/>
            <person name="Edsinger-Gonzales E."/>
            <person name="Havlak P."/>
            <person name="Hellsten U."/>
            <person name="Kuo D.H."/>
            <person name="Larsson T."/>
            <person name="Lv J."/>
            <person name="Arendt D."/>
            <person name="Savage R."/>
            <person name="Osoegawa K."/>
            <person name="de Jong P."/>
            <person name="Grimwood J."/>
            <person name="Chapman J.A."/>
            <person name="Shapiro H."/>
            <person name="Aerts A."/>
            <person name="Otillar R.P."/>
            <person name="Terry A.Y."/>
            <person name="Boore J.L."/>
            <person name="Grigoriev I.V."/>
            <person name="Lindberg D.R."/>
            <person name="Seaver E.C."/>
            <person name="Weisblat D.A."/>
            <person name="Putnam N.H."/>
            <person name="Rokhsar D.S."/>
        </authorList>
    </citation>
    <scope>NUCLEOTIDE SEQUENCE [LARGE SCALE GENOMIC DNA]</scope>
</reference>
<feature type="compositionally biased region" description="Acidic residues" evidence="1">
    <location>
        <begin position="66"/>
        <end position="76"/>
    </location>
</feature>
<dbReference type="EMBL" id="KB200329">
    <property type="protein sequence ID" value="ESP02107.1"/>
    <property type="molecule type" value="Genomic_DNA"/>
</dbReference>